<gene>
    <name evidence="1" type="ORF">AWC19_09585</name>
</gene>
<sequence>MMFTVWLYRFNRGMAPTALDELDTRGVEKVYPGVDPARGTFFGRTWGHPIYTHASVFRRDGLAALRAEVEDVDNLLRNLRILSPSLAAMEIRNMVPRDDPDLVSLGDDGWHVQAVQPWIDVAKANPEVAYHLNVIGVSCVKNNTFPPSIVQAVWRDRLGFPQKWFGGPDARLAWPEFAAERGAKTVTQSG</sequence>
<accession>A0A1X1ZMN5</accession>
<dbReference type="Proteomes" id="UP000193529">
    <property type="component" value="Unassembled WGS sequence"/>
</dbReference>
<dbReference type="RefSeq" id="WP_085078669.1">
    <property type="nucleotide sequence ID" value="NZ_LQPJ01000102.1"/>
</dbReference>
<dbReference type="EMBL" id="LQPJ01000102">
    <property type="protein sequence ID" value="ORW24351.1"/>
    <property type="molecule type" value="Genomic_DNA"/>
</dbReference>
<keyword evidence="2" id="KW-1185">Reference proteome</keyword>
<dbReference type="AlphaFoldDB" id="A0A1X1ZMN5"/>
<evidence type="ECO:0000313" key="1">
    <source>
        <dbReference type="EMBL" id="ORW24351.1"/>
    </source>
</evidence>
<evidence type="ECO:0000313" key="2">
    <source>
        <dbReference type="Proteomes" id="UP000193529"/>
    </source>
</evidence>
<organism evidence="1 2">
    <name type="scientific">Mycobacterium palustre</name>
    <dbReference type="NCBI Taxonomy" id="153971"/>
    <lineage>
        <taxon>Bacteria</taxon>
        <taxon>Bacillati</taxon>
        <taxon>Actinomycetota</taxon>
        <taxon>Actinomycetes</taxon>
        <taxon>Mycobacteriales</taxon>
        <taxon>Mycobacteriaceae</taxon>
        <taxon>Mycobacterium</taxon>
        <taxon>Mycobacterium simiae complex</taxon>
    </lineage>
</organism>
<reference evidence="1 2" key="1">
    <citation type="submission" date="2016-01" db="EMBL/GenBank/DDBJ databases">
        <title>The new phylogeny of the genus Mycobacterium.</title>
        <authorList>
            <person name="Tarcisio F."/>
            <person name="Conor M."/>
            <person name="Antonella G."/>
            <person name="Elisabetta G."/>
            <person name="Giulia F.S."/>
            <person name="Sara T."/>
            <person name="Anna F."/>
            <person name="Clotilde B."/>
            <person name="Roberto B."/>
            <person name="Veronica D.S."/>
            <person name="Fabio R."/>
            <person name="Monica P."/>
            <person name="Olivier J."/>
            <person name="Enrico T."/>
            <person name="Nicola S."/>
        </authorList>
    </citation>
    <scope>NUCLEOTIDE SEQUENCE [LARGE SCALE GENOMIC DNA]</scope>
    <source>
        <strain evidence="1 2">DSM 44572</strain>
    </source>
</reference>
<name>A0A1X1ZMN5_9MYCO</name>
<proteinExistence type="predicted"/>
<comment type="caution">
    <text evidence="1">The sequence shown here is derived from an EMBL/GenBank/DDBJ whole genome shotgun (WGS) entry which is preliminary data.</text>
</comment>
<protein>
    <submittedName>
        <fullName evidence="1">Uncharacterized protein</fullName>
    </submittedName>
</protein>